<dbReference type="InterPro" id="IPR021530">
    <property type="entry name" value="AllH-like"/>
</dbReference>
<name>A0ABN2KGZ8_9MICO</name>
<dbReference type="Proteomes" id="UP001501475">
    <property type="component" value="Unassembled WGS sequence"/>
</dbReference>
<dbReference type="EMBL" id="BAAAPN010000035">
    <property type="protein sequence ID" value="GAA1755908.1"/>
    <property type="molecule type" value="Genomic_DNA"/>
</dbReference>
<evidence type="ECO:0000313" key="1">
    <source>
        <dbReference type="EMBL" id="GAA1755908.1"/>
    </source>
</evidence>
<comment type="caution">
    <text evidence="1">The sequence shown here is derived from an EMBL/GenBank/DDBJ whole genome shotgun (WGS) entry which is preliminary data.</text>
</comment>
<evidence type="ECO:0000313" key="2">
    <source>
        <dbReference type="Proteomes" id="UP001501475"/>
    </source>
</evidence>
<keyword evidence="2" id="KW-1185">Reference proteome</keyword>
<sequence>MLLAARSPLAPSCGVGSGRGEKSWRVLGAFPTALYAGHPEHGVLAVVTSDGLALPTAWRLPVASSQVRWGVGAGDPLQVGVSEIRLPHNTIRAVRTWRPARVHPCGARARGSGVMRDDWIEDRIGRGPGLTPEGDDEICGALLVAYAAGDPHLSDVAHGLLHRTTALSASLVAAAIDGYAVPELVTYADAALRGRPTNGLRAQVSHIGHTSGSALLRGVDHAIANLTIANLTKERLSA</sequence>
<gene>
    <name evidence="1" type="ORF">GCM10009810_14580</name>
</gene>
<protein>
    <recommendedName>
        <fullName evidence="3">DUF2877 domain-containing protein</fullName>
    </recommendedName>
</protein>
<dbReference type="RefSeq" id="WP_344064194.1">
    <property type="nucleotide sequence ID" value="NZ_BAAAPN010000035.1"/>
</dbReference>
<accession>A0ABN2KGZ8</accession>
<organism evidence="1 2">
    <name type="scientific">Nostocoides vanveenii</name>
    <dbReference type="NCBI Taxonomy" id="330835"/>
    <lineage>
        <taxon>Bacteria</taxon>
        <taxon>Bacillati</taxon>
        <taxon>Actinomycetota</taxon>
        <taxon>Actinomycetes</taxon>
        <taxon>Micrococcales</taxon>
        <taxon>Intrasporangiaceae</taxon>
        <taxon>Nostocoides</taxon>
    </lineage>
</organism>
<evidence type="ECO:0008006" key="3">
    <source>
        <dbReference type="Google" id="ProtNLM"/>
    </source>
</evidence>
<proteinExistence type="predicted"/>
<dbReference type="Pfam" id="PF11392">
    <property type="entry name" value="AllH"/>
    <property type="match status" value="1"/>
</dbReference>
<reference evidence="1 2" key="1">
    <citation type="journal article" date="2019" name="Int. J. Syst. Evol. Microbiol.">
        <title>The Global Catalogue of Microorganisms (GCM) 10K type strain sequencing project: providing services to taxonomists for standard genome sequencing and annotation.</title>
        <authorList>
            <consortium name="The Broad Institute Genomics Platform"/>
            <consortium name="The Broad Institute Genome Sequencing Center for Infectious Disease"/>
            <person name="Wu L."/>
            <person name="Ma J."/>
        </authorList>
    </citation>
    <scope>NUCLEOTIDE SEQUENCE [LARGE SCALE GENOMIC DNA]</scope>
    <source>
        <strain evidence="1 2">JCM 15591</strain>
    </source>
</reference>